<dbReference type="Pfam" id="PF01565">
    <property type="entry name" value="FAD_binding_4"/>
    <property type="match status" value="1"/>
</dbReference>
<dbReference type="PANTHER" id="PTHR13878">
    <property type="entry name" value="GULONOLACTONE OXIDASE"/>
    <property type="match status" value="1"/>
</dbReference>
<dbReference type="InterPro" id="IPR016166">
    <property type="entry name" value="FAD-bd_PCMH"/>
</dbReference>
<dbReference type="SUPFAM" id="SSF56176">
    <property type="entry name" value="FAD-binding/transporter-associated domain-like"/>
    <property type="match status" value="1"/>
</dbReference>
<dbReference type="InterPro" id="IPR012951">
    <property type="entry name" value="BBE"/>
</dbReference>
<proteinExistence type="inferred from homology"/>
<evidence type="ECO:0000256" key="2">
    <source>
        <dbReference type="ARBA" id="ARBA00023002"/>
    </source>
</evidence>
<reference evidence="5" key="1">
    <citation type="submission" date="2016-03" db="EMBL/GenBank/DDBJ databases">
        <title>Draft genome sequence of Rosellinia necatrix.</title>
        <authorList>
            <person name="Kanematsu S."/>
        </authorList>
    </citation>
    <scope>NUCLEOTIDE SEQUENCE [LARGE SCALE GENOMIC DNA]</scope>
    <source>
        <strain evidence="5">W97</strain>
    </source>
</reference>
<comment type="similarity">
    <text evidence="1">Belongs to the oxygen-dependent FAD-linked oxidoreductase family.</text>
</comment>
<dbReference type="EMBL" id="DF977476">
    <property type="protein sequence ID" value="GAP92050.2"/>
    <property type="molecule type" value="Genomic_DNA"/>
</dbReference>
<evidence type="ECO:0000256" key="3">
    <source>
        <dbReference type="SAM" id="SignalP"/>
    </source>
</evidence>
<dbReference type="AlphaFoldDB" id="A0A1W2TTY5"/>
<sequence length="595" mass="63254">MAYLSLVLVLAAASQVIGHSIPPPANPDPSHPSQPQSQCRYLPGDAGWPDDAAWHHLNQTVEGRLIRGTPLGRPCHSPYLDDARCAEIQRDWSLIPPFIHDPVNVVSPYWVNTSCSPFTSPDTPCELGNLAPYALRVSKAADVVAGLRFARAHNVRLTIKNTGHDFLGRSAGAGSLALWTHHLKDITFFDNYYRASGGDGEGSDGYAGPAVRLGAGVEYADVYPAASARGLRVVGGSCPSVGIAGGFTQGGGHGPLGSAYGLGADQVLEWEVVTAAGEHLTASPTRNADLFWALSGGGPGNYAVVLSVTVRAYKDGPVAGAGFGFANTGGGDGDDARYWDAVTAWLQYLPVLDRIPGLTTVWSLSARGFELTFATWPDATSAAQIDDALAPLLDQLARRNVSLGASYASTLYPSYAQHYERWAFQDYSKDVALGGRLIPRSVVADEAAGLPSLIANFRRVSEGGAQTFFVAGNFSSRGGRPANAVLPAWRDALAVTAFSRTVPAGATWDEIRASQAQANAWQGGLRAATPGGGSYMNEATWDDPHWKEDYFGANYGGLLAVKESYDPTHVFWANAAVGSDRYWRAGANQRLCRVE</sequence>
<organism evidence="5">
    <name type="scientific">Rosellinia necatrix</name>
    <name type="common">White root-rot fungus</name>
    <dbReference type="NCBI Taxonomy" id="77044"/>
    <lineage>
        <taxon>Eukaryota</taxon>
        <taxon>Fungi</taxon>
        <taxon>Dikarya</taxon>
        <taxon>Ascomycota</taxon>
        <taxon>Pezizomycotina</taxon>
        <taxon>Sordariomycetes</taxon>
        <taxon>Xylariomycetidae</taxon>
        <taxon>Xylariales</taxon>
        <taxon>Xylariaceae</taxon>
        <taxon>Rosellinia</taxon>
    </lineage>
</organism>
<dbReference type="PANTHER" id="PTHR13878:SF91">
    <property type="entry name" value="FAD BINDING DOMAIN PROTEIN (AFU_ORTHOLOGUE AFUA_6G12070)-RELATED"/>
    <property type="match status" value="1"/>
</dbReference>
<dbReference type="GO" id="GO:0071949">
    <property type="term" value="F:FAD binding"/>
    <property type="evidence" value="ECO:0007669"/>
    <property type="project" value="InterPro"/>
</dbReference>
<evidence type="ECO:0000313" key="6">
    <source>
        <dbReference type="Proteomes" id="UP000054516"/>
    </source>
</evidence>
<dbReference type="OMA" id="MNEATWD"/>
<evidence type="ECO:0000259" key="4">
    <source>
        <dbReference type="PROSITE" id="PS51387"/>
    </source>
</evidence>
<protein>
    <submittedName>
        <fullName evidence="5">Putative FAD FMN-containing isoamyl alcohol oxidase</fullName>
    </submittedName>
</protein>
<feature type="chain" id="PRO_5012845658" evidence="3">
    <location>
        <begin position="19"/>
        <end position="595"/>
    </location>
</feature>
<dbReference type="Gene3D" id="3.30.465.10">
    <property type="match status" value="2"/>
</dbReference>
<dbReference type="Pfam" id="PF08031">
    <property type="entry name" value="BBE"/>
    <property type="match status" value="1"/>
</dbReference>
<keyword evidence="3" id="KW-0732">Signal</keyword>
<gene>
    <name evidence="5" type="ORF">SAMD00023353_3100410</name>
</gene>
<evidence type="ECO:0000256" key="1">
    <source>
        <dbReference type="ARBA" id="ARBA00005466"/>
    </source>
</evidence>
<accession>A0A1W2TTY5</accession>
<dbReference type="InterPro" id="IPR050432">
    <property type="entry name" value="FAD-linked_Oxidoreductases_BP"/>
</dbReference>
<dbReference type="GO" id="GO:0016491">
    <property type="term" value="F:oxidoreductase activity"/>
    <property type="evidence" value="ECO:0007669"/>
    <property type="project" value="UniProtKB-KW"/>
</dbReference>
<evidence type="ECO:0000313" key="5">
    <source>
        <dbReference type="EMBL" id="GAP92050.2"/>
    </source>
</evidence>
<dbReference type="InterPro" id="IPR036318">
    <property type="entry name" value="FAD-bd_PCMH-like_sf"/>
</dbReference>
<keyword evidence="6" id="KW-1185">Reference proteome</keyword>
<name>A0A1W2TTY5_ROSNE</name>
<keyword evidence="2" id="KW-0560">Oxidoreductase</keyword>
<feature type="domain" description="FAD-binding PCMH-type" evidence="4">
    <location>
        <begin position="127"/>
        <end position="315"/>
    </location>
</feature>
<feature type="signal peptide" evidence="3">
    <location>
        <begin position="1"/>
        <end position="18"/>
    </location>
</feature>
<dbReference type="InterPro" id="IPR006094">
    <property type="entry name" value="Oxid_FAD_bind_N"/>
</dbReference>
<dbReference type="PROSITE" id="PS51387">
    <property type="entry name" value="FAD_PCMH"/>
    <property type="match status" value="1"/>
</dbReference>
<dbReference type="InterPro" id="IPR016169">
    <property type="entry name" value="FAD-bd_PCMH_sub2"/>
</dbReference>
<dbReference type="OrthoDB" id="9983560at2759"/>
<dbReference type="Proteomes" id="UP000054516">
    <property type="component" value="Unassembled WGS sequence"/>
</dbReference>